<dbReference type="EMBL" id="JARBHB010000017">
    <property type="protein sequence ID" value="KAJ8865850.1"/>
    <property type="molecule type" value="Genomic_DNA"/>
</dbReference>
<feature type="region of interest" description="Disordered" evidence="1">
    <location>
        <begin position="151"/>
        <end position="188"/>
    </location>
</feature>
<proteinExistence type="predicted"/>
<accession>A0ABQ9G048</accession>
<keyword evidence="3" id="KW-1185">Reference proteome</keyword>
<dbReference type="Proteomes" id="UP001159363">
    <property type="component" value="Chromosome 16"/>
</dbReference>
<comment type="caution">
    <text evidence="2">The sequence shown here is derived from an EMBL/GenBank/DDBJ whole genome shotgun (WGS) entry which is preliminary data.</text>
</comment>
<evidence type="ECO:0000256" key="1">
    <source>
        <dbReference type="SAM" id="MobiDB-lite"/>
    </source>
</evidence>
<protein>
    <submittedName>
        <fullName evidence="2">Uncharacterized protein</fullName>
    </submittedName>
</protein>
<evidence type="ECO:0000313" key="2">
    <source>
        <dbReference type="EMBL" id="KAJ8865850.1"/>
    </source>
</evidence>
<evidence type="ECO:0000313" key="3">
    <source>
        <dbReference type="Proteomes" id="UP001159363"/>
    </source>
</evidence>
<name>A0ABQ9G048_9NEOP</name>
<gene>
    <name evidence="2" type="ORF">PR048_033372</name>
</gene>
<reference evidence="2 3" key="1">
    <citation type="submission" date="2023-02" db="EMBL/GenBank/DDBJ databases">
        <title>LHISI_Scaffold_Assembly.</title>
        <authorList>
            <person name="Stuart O.P."/>
            <person name="Cleave R."/>
            <person name="Magrath M.J.L."/>
            <person name="Mikheyev A.S."/>
        </authorList>
    </citation>
    <scope>NUCLEOTIDE SEQUENCE [LARGE SCALE GENOMIC DNA]</scope>
    <source>
        <strain evidence="2">Daus_M_001</strain>
        <tissue evidence="2">Leg muscle</tissue>
    </source>
</reference>
<feature type="compositionally biased region" description="Basic and acidic residues" evidence="1">
    <location>
        <begin position="160"/>
        <end position="173"/>
    </location>
</feature>
<feature type="region of interest" description="Disordered" evidence="1">
    <location>
        <begin position="211"/>
        <end position="237"/>
    </location>
</feature>
<organism evidence="2 3">
    <name type="scientific">Dryococelus australis</name>
    <dbReference type="NCBI Taxonomy" id="614101"/>
    <lineage>
        <taxon>Eukaryota</taxon>
        <taxon>Metazoa</taxon>
        <taxon>Ecdysozoa</taxon>
        <taxon>Arthropoda</taxon>
        <taxon>Hexapoda</taxon>
        <taxon>Insecta</taxon>
        <taxon>Pterygota</taxon>
        <taxon>Neoptera</taxon>
        <taxon>Polyneoptera</taxon>
        <taxon>Phasmatodea</taxon>
        <taxon>Verophasmatodea</taxon>
        <taxon>Anareolatae</taxon>
        <taxon>Phasmatidae</taxon>
        <taxon>Eurycanthinae</taxon>
        <taxon>Dryococelus</taxon>
    </lineage>
</organism>
<sequence>MPAYISTGALSDMHLVKLVTIDGKQFHILATPRRRGSEILPARNNDQCITLVSDAAPSKRRVSLGGFMFGRPFLLYRTSFSHPLSCAHANAGERGWERKIGCLLRLRGRISVPGKTRLRLCAAILTSYYPQPHPQPGELLDPVGIYGRALEGPFPPPSHPLKETLDASPKRDPVPLPLDDQPSRRLSQGLESRRVWSNVGMIERGKREIPEKTRRPAASSGTFPTCENPVNRPGWEASSLTTTRLSPRRRTDMLDTNQNKANVMLIKSKVDFVASFSSVKKGVAGYLCSSQWRNNAGSGTYSTVKVSLMPMPDANFACLYLLRPYTFTSLKDKLDVSHLYPYRCRDTVLYWSLSSLNAILLVKTTPVFPYWELIFARTTLEYSPQSVKPGPNRTLVSVNKGTITTDIAVVENIGSSLQPCIQRQSICALLEGLATSTTYTKGIAHRIHAHSVAVHDKVSTFELNLRKKSLPLLANMLTGALSDMRPLKLVTNTLNTYRRFVENSAVAGVLRGAVRCPKSLYSRPPVRHIAPSAYQHLITSTPLQPPLSAFRTHPLSRAAANDPLQQPLSLKPRPTTLRHVHTYWLTVFDTSWRTLAQSSPSSVTADNQCAFDICIFLHKTVESSLQVIELANFPVSAILLKLVETDLAEAAAACEEGTRAVWQVLSAIIGVRERAVVLRLEGVGVGCQDHDSRDGRRDEELYSISSRSCLQYPSTLSFLEDGYTDVKRRMTVTNAVLCTSRHKFPVFLVPNLICRIFYMPASLTQMVNAIITDLQNSRYYMLLTIWGIVTNFTGHMSLSAPIKTYAFRGSDIYPRPITNVLPYSMRILIGPVASYVDDNKRGAKTVGHVYTMNTVRRAQITVPSRVQTVPSSGHLQQYLDCACNNQNRNERAEDSDAGTEVCLLLPRIQNIYLQMTELFCCQSSTDFIQCGTHRETGGRQTCDTTQSMPFMVKWALLKYLLMIYLQAHCVFLRQMKKGSEVL</sequence>